<feature type="transmembrane region" description="Helical" evidence="8">
    <location>
        <begin position="226"/>
        <end position="249"/>
    </location>
</feature>
<keyword evidence="5 8" id="KW-0812">Transmembrane</keyword>
<comment type="subcellular location">
    <subcellularLocation>
        <location evidence="8">Cell inner membrane</location>
        <topology evidence="8">Multi-pass membrane protein</topology>
    </subcellularLocation>
    <subcellularLocation>
        <location evidence="1">Cell membrane</location>
        <topology evidence="1">Multi-pass membrane protein</topology>
    </subcellularLocation>
</comment>
<accession>A0ABW1S5M1</accession>
<dbReference type="InterPro" id="IPR000412">
    <property type="entry name" value="ABC_2_transport"/>
</dbReference>
<evidence type="ECO:0000256" key="5">
    <source>
        <dbReference type="ARBA" id="ARBA00022692"/>
    </source>
</evidence>
<evidence type="ECO:0000256" key="8">
    <source>
        <dbReference type="RuleBase" id="RU361157"/>
    </source>
</evidence>
<feature type="transmembrane region" description="Helical" evidence="8">
    <location>
        <begin position="295"/>
        <end position="313"/>
    </location>
</feature>
<evidence type="ECO:0000256" key="3">
    <source>
        <dbReference type="ARBA" id="ARBA00022448"/>
    </source>
</evidence>
<feature type="transmembrane region" description="Helical" evidence="8">
    <location>
        <begin position="183"/>
        <end position="205"/>
    </location>
</feature>
<evidence type="ECO:0000259" key="9">
    <source>
        <dbReference type="PROSITE" id="PS51012"/>
    </source>
</evidence>
<evidence type="ECO:0000256" key="4">
    <source>
        <dbReference type="ARBA" id="ARBA00022475"/>
    </source>
</evidence>
<evidence type="ECO:0000256" key="7">
    <source>
        <dbReference type="ARBA" id="ARBA00023136"/>
    </source>
</evidence>
<dbReference type="InterPro" id="IPR051449">
    <property type="entry name" value="ABC-2_transporter_component"/>
</dbReference>
<evidence type="ECO:0000313" key="11">
    <source>
        <dbReference type="Proteomes" id="UP001596303"/>
    </source>
</evidence>
<keyword evidence="6 8" id="KW-1133">Transmembrane helix</keyword>
<dbReference type="InterPro" id="IPR013525">
    <property type="entry name" value="ABC2_TM"/>
</dbReference>
<dbReference type="InterPro" id="IPR047817">
    <property type="entry name" value="ABC2_TM_bact-type"/>
</dbReference>
<sequence>MVSSLRRIWAVFTKEAVQMRRDRLTSAMMFVIPIVQLVLFGYAINLNPRHLPAALLVEEQTPVVRTITQALVTSEYYDFVMQTDDPRASQELLARGKVSFVVSIPSGFTRDLVRGEHPQILIEADASDPAAASGAVRNARAIIEQALRHDLKGPLSGLATGPPAFDLVVHSKYNPEAKTSYNIVPGLLGVILTMTLVMITAVAVTREVEQGTMENLLAMPARPAEVMLGKILPYVVVGSVQTIVILTAARLMFDVPFMGELWVLLIGVAIFVVANLSLGFTFSTVAKSQMQAMQLTFFYFLPSILLSGFMFPFRGMPGWAQAIGEVLPLTHFLRIVRGVMLKSATFAQVQAEMAALCLFTAFVMALALMRYRRTLD</sequence>
<comment type="caution">
    <text evidence="10">The sequence shown here is derived from an EMBL/GenBank/DDBJ whole genome shotgun (WGS) entry which is preliminary data.</text>
</comment>
<keyword evidence="7 8" id="KW-0472">Membrane</keyword>
<feature type="transmembrane region" description="Helical" evidence="8">
    <location>
        <begin position="24"/>
        <end position="44"/>
    </location>
</feature>
<dbReference type="Gene3D" id="3.40.1710.10">
    <property type="entry name" value="abc type-2 transporter like domain"/>
    <property type="match status" value="1"/>
</dbReference>
<dbReference type="PROSITE" id="PS51012">
    <property type="entry name" value="ABC_TM2"/>
    <property type="match status" value="1"/>
</dbReference>
<protein>
    <recommendedName>
        <fullName evidence="8">Transport permease protein</fullName>
    </recommendedName>
</protein>
<comment type="similarity">
    <text evidence="2 8">Belongs to the ABC-2 integral membrane protein family.</text>
</comment>
<gene>
    <name evidence="10" type="ORF">ACFQDM_00215</name>
</gene>
<proteinExistence type="inferred from homology"/>
<feature type="domain" description="ABC transmembrane type-2" evidence="9">
    <location>
        <begin position="145"/>
        <end position="374"/>
    </location>
</feature>
<dbReference type="EMBL" id="JBHSSW010000001">
    <property type="protein sequence ID" value="MFC6196477.1"/>
    <property type="molecule type" value="Genomic_DNA"/>
</dbReference>
<dbReference type="Pfam" id="PF12698">
    <property type="entry name" value="ABC2_membrane_3"/>
    <property type="match status" value="1"/>
</dbReference>
<name>A0ABW1S5M1_9PROT</name>
<dbReference type="PANTHER" id="PTHR30294">
    <property type="entry name" value="MEMBRANE COMPONENT OF ABC TRANSPORTER YHHJ-RELATED"/>
    <property type="match status" value="1"/>
</dbReference>
<keyword evidence="4 8" id="KW-1003">Cell membrane</keyword>
<evidence type="ECO:0000256" key="6">
    <source>
        <dbReference type="ARBA" id="ARBA00022989"/>
    </source>
</evidence>
<evidence type="ECO:0000256" key="1">
    <source>
        <dbReference type="ARBA" id="ARBA00004651"/>
    </source>
</evidence>
<keyword evidence="11" id="KW-1185">Reference proteome</keyword>
<dbReference type="PRINTS" id="PR00164">
    <property type="entry name" value="ABC2TRNSPORT"/>
</dbReference>
<feature type="transmembrane region" description="Helical" evidence="8">
    <location>
        <begin position="261"/>
        <end position="283"/>
    </location>
</feature>
<dbReference type="RefSeq" id="WP_377374247.1">
    <property type="nucleotide sequence ID" value="NZ_JBHSSW010000001.1"/>
</dbReference>
<keyword evidence="3 8" id="KW-0813">Transport</keyword>
<reference evidence="11" key="1">
    <citation type="journal article" date="2019" name="Int. J. Syst. Evol. Microbiol.">
        <title>The Global Catalogue of Microorganisms (GCM) 10K type strain sequencing project: providing services to taxonomists for standard genome sequencing and annotation.</title>
        <authorList>
            <consortium name="The Broad Institute Genomics Platform"/>
            <consortium name="The Broad Institute Genome Sequencing Center for Infectious Disease"/>
            <person name="Wu L."/>
            <person name="Ma J."/>
        </authorList>
    </citation>
    <scope>NUCLEOTIDE SEQUENCE [LARGE SCALE GENOMIC DNA]</scope>
    <source>
        <strain evidence="11">CGMCC-1.15741</strain>
    </source>
</reference>
<evidence type="ECO:0000313" key="10">
    <source>
        <dbReference type="EMBL" id="MFC6196477.1"/>
    </source>
</evidence>
<dbReference type="Proteomes" id="UP001596303">
    <property type="component" value="Unassembled WGS sequence"/>
</dbReference>
<organism evidence="10 11">
    <name type="scientific">Ponticaulis profundi</name>
    <dbReference type="NCBI Taxonomy" id="2665222"/>
    <lineage>
        <taxon>Bacteria</taxon>
        <taxon>Pseudomonadati</taxon>
        <taxon>Pseudomonadota</taxon>
        <taxon>Alphaproteobacteria</taxon>
        <taxon>Hyphomonadales</taxon>
        <taxon>Hyphomonadaceae</taxon>
        <taxon>Ponticaulis</taxon>
    </lineage>
</organism>
<feature type="transmembrane region" description="Helical" evidence="8">
    <location>
        <begin position="353"/>
        <end position="371"/>
    </location>
</feature>
<dbReference type="PANTHER" id="PTHR30294:SF29">
    <property type="entry name" value="MULTIDRUG ABC TRANSPORTER PERMEASE YBHS-RELATED"/>
    <property type="match status" value="1"/>
</dbReference>
<evidence type="ECO:0000256" key="2">
    <source>
        <dbReference type="ARBA" id="ARBA00007783"/>
    </source>
</evidence>